<proteinExistence type="inferred from homology"/>
<dbReference type="InterPro" id="IPR017853">
    <property type="entry name" value="GH"/>
</dbReference>
<gene>
    <name evidence="4" type="ORF">CSSPJE1EN2_LOCUS25428</name>
</gene>
<keyword evidence="2" id="KW-0326">Glycosidase</keyword>
<dbReference type="InterPro" id="IPR000322">
    <property type="entry name" value="Glyco_hydro_31_TIM"/>
</dbReference>
<evidence type="ECO:0000313" key="5">
    <source>
        <dbReference type="Proteomes" id="UP001497522"/>
    </source>
</evidence>
<evidence type="ECO:0000259" key="3">
    <source>
        <dbReference type="Pfam" id="PF01055"/>
    </source>
</evidence>
<protein>
    <recommendedName>
        <fullName evidence="3">Glycoside hydrolase family 31 TIM barrel domain-containing protein</fullName>
    </recommendedName>
</protein>
<sequence>MERHFAQTLHDSGFKGVWMLDPGIKHEEKEGYEAYDTGCEKDVWVQTVDGKPYVDFTQSKVRTWWVELVKEFVGNDIDGIWNDMNEPAVFKARSTFEGMLLANPSKRPFVLTRAGFLRNHQYATTWTGDNLATWDHLKMSIPMAINLGLSGQPFAGPNIGGFAGNATPKLFARWMGIGSMMPFSRGHFEKATSDQEPWSFGPEVEEICHKALYRQYRLLPHFYTLFHRAHNTGLPIMAPLFYVNTYE</sequence>
<name>A0ABP1A2M0_9BRYO</name>
<evidence type="ECO:0000256" key="1">
    <source>
        <dbReference type="ARBA" id="ARBA00007806"/>
    </source>
</evidence>
<dbReference type="Proteomes" id="UP001497522">
    <property type="component" value="Unassembled WGS sequence"/>
</dbReference>
<keyword evidence="2" id="KW-0378">Hydrolase</keyword>
<accession>A0ABP1A2M0</accession>
<comment type="similarity">
    <text evidence="1 2">Belongs to the glycosyl hydrolase 31 family.</text>
</comment>
<dbReference type="PANTHER" id="PTHR22762:SF120">
    <property type="entry name" value="HETEROGLYCAN GLUCOSIDASE 1"/>
    <property type="match status" value="1"/>
</dbReference>
<reference evidence="4" key="1">
    <citation type="submission" date="2024-03" db="EMBL/GenBank/DDBJ databases">
        <authorList>
            <consortium name="ELIXIR-Norway"/>
            <consortium name="Elixir Norway"/>
        </authorList>
    </citation>
    <scope>NUCLEOTIDE SEQUENCE</scope>
</reference>
<keyword evidence="5" id="KW-1185">Reference proteome</keyword>
<evidence type="ECO:0000256" key="2">
    <source>
        <dbReference type="RuleBase" id="RU361185"/>
    </source>
</evidence>
<dbReference type="SUPFAM" id="SSF51445">
    <property type="entry name" value="(Trans)glycosidases"/>
    <property type="match status" value="1"/>
</dbReference>
<dbReference type="EMBL" id="CAXHBF010000209">
    <property type="protein sequence ID" value="CAK9855496.1"/>
    <property type="molecule type" value="Genomic_DNA"/>
</dbReference>
<organism evidence="4 5">
    <name type="scientific">Sphagnum jensenii</name>
    <dbReference type="NCBI Taxonomy" id="128206"/>
    <lineage>
        <taxon>Eukaryota</taxon>
        <taxon>Viridiplantae</taxon>
        <taxon>Streptophyta</taxon>
        <taxon>Embryophyta</taxon>
        <taxon>Bryophyta</taxon>
        <taxon>Sphagnophytina</taxon>
        <taxon>Sphagnopsida</taxon>
        <taxon>Sphagnales</taxon>
        <taxon>Sphagnaceae</taxon>
        <taxon>Sphagnum</taxon>
    </lineage>
</organism>
<feature type="domain" description="Glycoside hydrolase family 31 TIM barrel" evidence="3">
    <location>
        <begin position="92"/>
        <end position="225"/>
    </location>
</feature>
<comment type="caution">
    <text evidence="4">The sequence shown here is derived from an EMBL/GenBank/DDBJ whole genome shotgun (WGS) entry which is preliminary data.</text>
</comment>
<dbReference type="PANTHER" id="PTHR22762">
    <property type="entry name" value="ALPHA-GLUCOSIDASE"/>
    <property type="match status" value="1"/>
</dbReference>
<dbReference type="PROSITE" id="PS00129">
    <property type="entry name" value="GLYCOSYL_HYDROL_F31_1"/>
    <property type="match status" value="1"/>
</dbReference>
<dbReference type="InterPro" id="IPR030458">
    <property type="entry name" value="Glyco_hydro_31_AS"/>
</dbReference>
<evidence type="ECO:0000313" key="4">
    <source>
        <dbReference type="EMBL" id="CAK9855496.1"/>
    </source>
</evidence>
<dbReference type="Pfam" id="PF01055">
    <property type="entry name" value="Glyco_hydro_31_2nd"/>
    <property type="match status" value="1"/>
</dbReference>
<dbReference type="Gene3D" id="3.20.20.80">
    <property type="entry name" value="Glycosidases"/>
    <property type="match status" value="2"/>
</dbReference>